<protein>
    <recommendedName>
        <fullName evidence="2">Fumarylacetoacetase-like C-terminal domain-containing protein</fullName>
    </recommendedName>
</protein>
<dbReference type="Gene3D" id="3.90.850.10">
    <property type="entry name" value="Fumarylacetoacetase-like, C-terminal domain"/>
    <property type="match status" value="1"/>
</dbReference>
<name>A0A381NCM2_9ZZZZ</name>
<proteinExistence type="predicted"/>
<dbReference type="PANTHER" id="PTHR30143">
    <property type="entry name" value="ACID HYDRATASE"/>
    <property type="match status" value="1"/>
</dbReference>
<sequence length="261" mass="28414">MERTNLQQQAADLLWEAEQTHTAIDPLTELLPDLRVSDSYTVQLINISRKLDIGRSIKGHKVGLSSKAMQKMMGVNEPDYGHLLNDFFYKNGDTINTRKYFIPRIEVELAYVLGTTLPAPNCTVKDVLNATEYIQPAIELIDSRIKDWKIKLVDTISDNASSAGLIMGGDKVKATDFTPRLVGANLSKNGEIIATGAMGGVLNDPTIAVAWLANKVHQFGVTLEAGHVILPGSCTKAFDVNPGDQVVAEYDGLGKIDVGFS</sequence>
<evidence type="ECO:0000313" key="3">
    <source>
        <dbReference type="EMBL" id="SUZ52341.1"/>
    </source>
</evidence>
<dbReference type="InterPro" id="IPR036663">
    <property type="entry name" value="Fumarylacetoacetase_C_sf"/>
</dbReference>
<reference evidence="3" key="1">
    <citation type="submission" date="2018-05" db="EMBL/GenBank/DDBJ databases">
        <authorList>
            <person name="Lanie J.A."/>
            <person name="Ng W.-L."/>
            <person name="Kazmierczak K.M."/>
            <person name="Andrzejewski T.M."/>
            <person name="Davidsen T.M."/>
            <person name="Wayne K.J."/>
            <person name="Tettelin H."/>
            <person name="Glass J.I."/>
            <person name="Rusch D."/>
            <person name="Podicherti R."/>
            <person name="Tsui H.-C.T."/>
            <person name="Winkler M.E."/>
        </authorList>
    </citation>
    <scope>NUCLEOTIDE SEQUENCE</scope>
</reference>
<evidence type="ECO:0000259" key="2">
    <source>
        <dbReference type="Pfam" id="PF01557"/>
    </source>
</evidence>
<dbReference type="InterPro" id="IPR050772">
    <property type="entry name" value="Hydratase-Decarb/MhpD_sf"/>
</dbReference>
<dbReference type="GO" id="GO:0005737">
    <property type="term" value="C:cytoplasm"/>
    <property type="evidence" value="ECO:0007669"/>
    <property type="project" value="TreeGrafter"/>
</dbReference>
<dbReference type="SUPFAM" id="SSF56529">
    <property type="entry name" value="FAH"/>
    <property type="match status" value="1"/>
</dbReference>
<dbReference type="PANTHER" id="PTHR30143:SF0">
    <property type="entry name" value="2-KETO-4-PENTENOATE HYDRATASE"/>
    <property type="match status" value="1"/>
</dbReference>
<dbReference type="GO" id="GO:0008684">
    <property type="term" value="F:2-oxopent-4-enoate hydratase activity"/>
    <property type="evidence" value="ECO:0007669"/>
    <property type="project" value="TreeGrafter"/>
</dbReference>
<dbReference type="Pfam" id="PF01557">
    <property type="entry name" value="FAA_hydrolase"/>
    <property type="match status" value="1"/>
</dbReference>
<keyword evidence="1" id="KW-0456">Lyase</keyword>
<dbReference type="AlphaFoldDB" id="A0A381NCM2"/>
<dbReference type="EMBL" id="UINC01000268">
    <property type="protein sequence ID" value="SUZ52341.1"/>
    <property type="molecule type" value="Genomic_DNA"/>
</dbReference>
<dbReference type="InterPro" id="IPR011234">
    <property type="entry name" value="Fumarylacetoacetase-like_C"/>
</dbReference>
<accession>A0A381NCM2</accession>
<gene>
    <name evidence="3" type="ORF">METZ01_LOCUS5195</name>
</gene>
<feature type="domain" description="Fumarylacetoacetase-like C-terminal" evidence="2">
    <location>
        <begin position="70"/>
        <end position="256"/>
    </location>
</feature>
<evidence type="ECO:0000256" key="1">
    <source>
        <dbReference type="ARBA" id="ARBA00023239"/>
    </source>
</evidence>
<organism evidence="3">
    <name type="scientific">marine metagenome</name>
    <dbReference type="NCBI Taxonomy" id="408172"/>
    <lineage>
        <taxon>unclassified sequences</taxon>
        <taxon>metagenomes</taxon>
        <taxon>ecological metagenomes</taxon>
    </lineage>
</organism>